<accession>A0A6N2L9X8</accession>
<reference evidence="2" key="1">
    <citation type="submission" date="2019-03" db="EMBL/GenBank/DDBJ databases">
        <authorList>
            <person name="Mank J."/>
            <person name="Almeida P."/>
        </authorList>
    </citation>
    <scope>NUCLEOTIDE SEQUENCE</scope>
    <source>
        <strain evidence="2">78183</strain>
    </source>
</reference>
<proteinExistence type="predicted"/>
<dbReference type="AlphaFoldDB" id="A0A6N2L9X8"/>
<keyword evidence="1" id="KW-1133">Transmembrane helix</keyword>
<evidence type="ECO:0000256" key="1">
    <source>
        <dbReference type="SAM" id="Phobius"/>
    </source>
</evidence>
<name>A0A6N2L9X8_SALVM</name>
<keyword evidence="1" id="KW-0472">Membrane</keyword>
<sequence length="146" mass="17036">MDHHSTIESISKLRRAGIKLRQGIRGQFLGGEIQNGIRAVSQWFFMHSQPMQLFWTADVEHLCDCNIIENTLVRSQKCKIDHDRQRILFCDVHDITRTKTFAMGSFKYTYFRTPWSFVSALAALIILLLTVAQTFYTIYGTYRKKP</sequence>
<dbReference type="EMBL" id="CAADRP010001335">
    <property type="protein sequence ID" value="VFU37973.1"/>
    <property type="molecule type" value="Genomic_DNA"/>
</dbReference>
<evidence type="ECO:0000313" key="2">
    <source>
        <dbReference type="EMBL" id="VFU37973.1"/>
    </source>
</evidence>
<gene>
    <name evidence="2" type="ORF">SVIM_LOCUS204280</name>
</gene>
<keyword evidence="1" id="KW-0812">Transmembrane</keyword>
<protein>
    <submittedName>
        <fullName evidence="2">Uncharacterized protein</fullName>
    </submittedName>
</protein>
<organism evidence="2">
    <name type="scientific">Salix viminalis</name>
    <name type="common">Common osier</name>
    <name type="synonym">Basket willow</name>
    <dbReference type="NCBI Taxonomy" id="40686"/>
    <lineage>
        <taxon>Eukaryota</taxon>
        <taxon>Viridiplantae</taxon>
        <taxon>Streptophyta</taxon>
        <taxon>Embryophyta</taxon>
        <taxon>Tracheophyta</taxon>
        <taxon>Spermatophyta</taxon>
        <taxon>Magnoliopsida</taxon>
        <taxon>eudicotyledons</taxon>
        <taxon>Gunneridae</taxon>
        <taxon>Pentapetalae</taxon>
        <taxon>rosids</taxon>
        <taxon>fabids</taxon>
        <taxon>Malpighiales</taxon>
        <taxon>Salicaceae</taxon>
        <taxon>Saliceae</taxon>
        <taxon>Salix</taxon>
    </lineage>
</organism>
<feature type="transmembrane region" description="Helical" evidence="1">
    <location>
        <begin position="115"/>
        <end position="139"/>
    </location>
</feature>